<dbReference type="RefSeq" id="WP_319832992.1">
    <property type="nucleotide sequence ID" value="NZ_CP138858.1"/>
</dbReference>
<dbReference type="Pfam" id="PF00128">
    <property type="entry name" value="Alpha-amylase"/>
    <property type="match status" value="1"/>
</dbReference>
<dbReference type="SUPFAM" id="SSF51445">
    <property type="entry name" value="(Trans)glycosidases"/>
    <property type="match status" value="1"/>
</dbReference>
<evidence type="ECO:0000259" key="1">
    <source>
        <dbReference type="SMART" id="SM00642"/>
    </source>
</evidence>
<dbReference type="EMBL" id="CP138858">
    <property type="protein sequence ID" value="WPJ96128.1"/>
    <property type="molecule type" value="Genomic_DNA"/>
</dbReference>
<reference evidence="2 3" key="1">
    <citation type="submission" date="2023-11" db="EMBL/GenBank/DDBJ databases">
        <title>Coraliomargarita sp. nov., isolated from marine algae.</title>
        <authorList>
            <person name="Lee J.K."/>
            <person name="Baek J.H."/>
            <person name="Kim J.M."/>
            <person name="Choi D.G."/>
            <person name="Jeon C.O."/>
        </authorList>
    </citation>
    <scope>NUCLEOTIDE SEQUENCE [LARGE SCALE GENOMIC DNA]</scope>
    <source>
        <strain evidence="2 3">J2-16</strain>
    </source>
</reference>
<feature type="domain" description="Glycosyl hydrolase family 13 catalytic" evidence="1">
    <location>
        <begin position="313"/>
        <end position="648"/>
    </location>
</feature>
<dbReference type="Proteomes" id="UP001324993">
    <property type="component" value="Chromosome"/>
</dbReference>
<keyword evidence="3" id="KW-1185">Reference proteome</keyword>
<dbReference type="InterPro" id="IPR017853">
    <property type="entry name" value="GH"/>
</dbReference>
<evidence type="ECO:0000313" key="2">
    <source>
        <dbReference type="EMBL" id="WPJ96128.1"/>
    </source>
</evidence>
<organism evidence="2 3">
    <name type="scientific">Coraliomargarita algicola</name>
    <dbReference type="NCBI Taxonomy" id="3092156"/>
    <lineage>
        <taxon>Bacteria</taxon>
        <taxon>Pseudomonadati</taxon>
        <taxon>Verrucomicrobiota</taxon>
        <taxon>Opitutia</taxon>
        <taxon>Puniceicoccales</taxon>
        <taxon>Coraliomargaritaceae</taxon>
        <taxon>Coraliomargarita</taxon>
    </lineage>
</organism>
<keyword evidence="2" id="KW-0378">Hydrolase</keyword>
<accession>A0ABZ0RM05</accession>
<dbReference type="InterPro" id="IPR006047">
    <property type="entry name" value="GH13_cat_dom"/>
</dbReference>
<dbReference type="GO" id="GO:0016787">
    <property type="term" value="F:hydrolase activity"/>
    <property type="evidence" value="ECO:0007669"/>
    <property type="project" value="UniProtKB-KW"/>
</dbReference>
<dbReference type="SMART" id="SM00642">
    <property type="entry name" value="Aamy"/>
    <property type="match status" value="1"/>
</dbReference>
<dbReference type="SUPFAM" id="SSF51011">
    <property type="entry name" value="Glycosyl hydrolase domain"/>
    <property type="match status" value="1"/>
</dbReference>
<evidence type="ECO:0000313" key="3">
    <source>
        <dbReference type="Proteomes" id="UP001324993"/>
    </source>
</evidence>
<sequence>MKIDEVTKPHLNKDFSSEVRPNQLVERFEFEGQYIAIEFASHSGNLIGIKRLNDDAYIYRDREGFGCRVCWGGDPVRPLTRGGSGAWVLLVENPPVDSIMLGVDMVYEGFKRTDTGNADEITIFQRDGDLRLATTYRLLKRLPVISFDFEVSNVGDGDVNIHFLDFPWGRWSFTNERCHWQTDKGNFQTQSLACGGSAVFWRDSDGDWWVWDILPEPQKSMNCKLLMGGRLRAKGDSMRGGGFHVGLSEKQGHGSADIARKWSMLRQLKPLPGAHWARSANIYETFIGYRNIVGIEMEPKPVRAEPYPTTEVLIEDLPRISELGYDVLYMMPRQPYPGYTTLSLTDAAAQYGDGPGTERAFQRLVDAAHAMGMRVIVDVVLHGGMDQASLRNQMMVSEQEGPGVLGTNYDLAHREYLLKTVPEEHPYWQSNPEWFSLINENECQMGYTRCFDMRHPGFQDYFAKSLASMLESYDLDGFRFDAPWWTPFAYRWTEEAGYRASWSVGASVELINNLYLETRKVKPDALFFMESSDPFTCQTAQMQYPYDVHRIVFVKMHRNEMNAREMREGLAYLRQIRLPGMRTAYWMVDSHDSVWANKSYEKWLVPYLGLPKTKACAVLMATLGDAIMSYTGSSDGMEDLFRQLLTLRQSVPVLAEGECDEIAVTCSHDDVFPVWRTYGSDWALPVISFSTKPVRVELELPIEGTDHIQLKDLLSPERVHPIEGRKIVLNLEPFDYCLIVPESSARCF</sequence>
<dbReference type="PANTHER" id="PTHR10357">
    <property type="entry name" value="ALPHA-AMYLASE FAMILY MEMBER"/>
    <property type="match status" value="1"/>
</dbReference>
<dbReference type="Gene3D" id="3.20.20.80">
    <property type="entry name" value="Glycosidases"/>
    <property type="match status" value="1"/>
</dbReference>
<proteinExistence type="predicted"/>
<name>A0ABZ0RM05_9BACT</name>
<gene>
    <name evidence="2" type="ORF">SH580_00245</name>
</gene>
<protein>
    <submittedName>
        <fullName evidence="2">Alpha-amylase family glycosyl hydrolase</fullName>
    </submittedName>
</protein>